<reference evidence="3 4" key="1">
    <citation type="submission" date="2016-10" db="EMBL/GenBank/DDBJ databases">
        <title>Genome sequence of the ascomycete fungus Penicillium subrubescens.</title>
        <authorList>
            <person name="De Vries R.P."/>
            <person name="Peng M."/>
            <person name="Dilokpimol A."/>
            <person name="Hilden K."/>
            <person name="Makela M.R."/>
            <person name="Grigoriev I."/>
            <person name="Riley R."/>
            <person name="Granchi Z."/>
        </authorList>
    </citation>
    <scope>NUCLEOTIDE SEQUENCE [LARGE SCALE GENOMIC DNA]</scope>
    <source>
        <strain evidence="3 4">CBS 132785</strain>
    </source>
</reference>
<evidence type="ECO:0000313" key="3">
    <source>
        <dbReference type="EMBL" id="OKP13031.1"/>
    </source>
</evidence>
<evidence type="ECO:0000259" key="2">
    <source>
        <dbReference type="Pfam" id="PF00763"/>
    </source>
</evidence>
<dbReference type="SUPFAM" id="SSF51735">
    <property type="entry name" value="NAD(P)-binding Rossmann-fold domains"/>
    <property type="match status" value="1"/>
</dbReference>
<dbReference type="Gene3D" id="3.40.50.10860">
    <property type="entry name" value="Leucine Dehydrogenase, chain A, domain 1"/>
    <property type="match status" value="1"/>
</dbReference>
<evidence type="ECO:0000256" key="1">
    <source>
        <dbReference type="SAM" id="MobiDB-lite"/>
    </source>
</evidence>
<name>A0A1Q5UKM8_9EURO</name>
<dbReference type="InterPro" id="IPR020630">
    <property type="entry name" value="THF_DH/CycHdrlase_cat_dom"/>
</dbReference>
<dbReference type="PANTHER" id="PTHR48099">
    <property type="entry name" value="C-1-TETRAHYDROFOLATE SYNTHASE, CYTOPLASMIC-RELATED"/>
    <property type="match status" value="1"/>
</dbReference>
<feature type="domain" description="Tetrahydrofolate dehydrogenase/cyclohydrolase catalytic" evidence="2">
    <location>
        <begin position="12"/>
        <end position="116"/>
    </location>
</feature>
<dbReference type="Pfam" id="PF00763">
    <property type="entry name" value="THF_DHG_CYH"/>
    <property type="match status" value="1"/>
</dbReference>
<dbReference type="InterPro" id="IPR046346">
    <property type="entry name" value="Aminoacid_DH-like_N_sf"/>
</dbReference>
<sequence>MDSAYGEVLSPEDMAKDMYVELSGRVRKSSQKVLLAGVLASDDTGSSKYVEWTREICRQVGIEYCLIRVSPSNVATYIKALNTNHHVNGIIVYYPIFGDDRDVDLRGLVTQSKDVEGLNRQHKQRSSGQANGLRHGRFIPSPVPCTAMAVSMILQWIGIYDQSVPEATQLRNQTICIINRSEVVGKPLADLLASQGAQVYSVDLEDVRIFQRVESQWKTGISQEIVAGWTLEDAVKVSNVIVSAVPNALFKVDKRWVQHGAICINVSSDKNFDSDILEVASKYVPRLGSLTIAALLNNLLVASQQG</sequence>
<dbReference type="GO" id="GO:0009113">
    <property type="term" value="P:purine nucleobase biosynthetic process"/>
    <property type="evidence" value="ECO:0007669"/>
    <property type="project" value="TreeGrafter"/>
</dbReference>
<feature type="region of interest" description="Disordered" evidence="1">
    <location>
        <begin position="116"/>
        <end position="135"/>
    </location>
</feature>
<dbReference type="OrthoDB" id="41403at2759"/>
<proteinExistence type="predicted"/>
<dbReference type="Proteomes" id="UP000186955">
    <property type="component" value="Unassembled WGS sequence"/>
</dbReference>
<dbReference type="InterPro" id="IPR036291">
    <property type="entry name" value="NAD(P)-bd_dom_sf"/>
</dbReference>
<dbReference type="GO" id="GO:0004487">
    <property type="term" value="F:methylenetetrahydrofolate dehydrogenase (NAD+) activity"/>
    <property type="evidence" value="ECO:0007669"/>
    <property type="project" value="TreeGrafter"/>
</dbReference>
<dbReference type="EMBL" id="MNBE01000157">
    <property type="protein sequence ID" value="OKP13031.1"/>
    <property type="molecule type" value="Genomic_DNA"/>
</dbReference>
<dbReference type="Gene3D" id="3.40.50.720">
    <property type="entry name" value="NAD(P)-binding Rossmann-like Domain"/>
    <property type="match status" value="1"/>
</dbReference>
<organism evidence="3 4">
    <name type="scientific">Penicillium subrubescens</name>
    <dbReference type="NCBI Taxonomy" id="1316194"/>
    <lineage>
        <taxon>Eukaryota</taxon>
        <taxon>Fungi</taxon>
        <taxon>Dikarya</taxon>
        <taxon>Ascomycota</taxon>
        <taxon>Pezizomycotina</taxon>
        <taxon>Eurotiomycetes</taxon>
        <taxon>Eurotiomycetidae</taxon>
        <taxon>Eurotiales</taxon>
        <taxon>Aspergillaceae</taxon>
        <taxon>Penicillium</taxon>
    </lineage>
</organism>
<dbReference type="STRING" id="1316194.A0A1Q5UKM8"/>
<dbReference type="AlphaFoldDB" id="A0A1Q5UKM8"/>
<protein>
    <submittedName>
        <fullName evidence="3">Methylenetetrahydrofolate dehydrogenase [NAD(+)]</fullName>
    </submittedName>
</protein>
<accession>A0A1Q5UKM8</accession>
<dbReference type="SUPFAM" id="SSF53223">
    <property type="entry name" value="Aminoacid dehydrogenase-like, N-terminal domain"/>
    <property type="match status" value="1"/>
</dbReference>
<comment type="caution">
    <text evidence="3">The sequence shown here is derived from an EMBL/GenBank/DDBJ whole genome shotgun (WGS) entry which is preliminary data.</text>
</comment>
<dbReference type="GO" id="GO:0005829">
    <property type="term" value="C:cytosol"/>
    <property type="evidence" value="ECO:0007669"/>
    <property type="project" value="TreeGrafter"/>
</dbReference>
<dbReference type="GO" id="GO:0004488">
    <property type="term" value="F:methylenetetrahydrofolate dehydrogenase (NADP+) activity"/>
    <property type="evidence" value="ECO:0007669"/>
    <property type="project" value="InterPro"/>
</dbReference>
<gene>
    <name evidence="3" type="ORF">PENSUB_1131</name>
</gene>
<dbReference type="PANTHER" id="PTHR48099:SF3">
    <property type="entry name" value="METHYLENETETRAHYDROFOLATE DEHYDROGENASE [NAD(+)]"/>
    <property type="match status" value="1"/>
</dbReference>
<evidence type="ECO:0000313" key="4">
    <source>
        <dbReference type="Proteomes" id="UP000186955"/>
    </source>
</evidence>
<keyword evidence="4" id="KW-1185">Reference proteome</keyword>
<dbReference type="InterPro" id="IPR000672">
    <property type="entry name" value="THF_DH/CycHdrlase"/>
</dbReference>
<dbReference type="PRINTS" id="PR00085">
    <property type="entry name" value="THFDHDRGNASE"/>
</dbReference>